<sequence>MFPEFTIIKKFCDKVYFIYANTTDLHVEHLSDVHFHQLHHLKNFCVIFLLKNFHALSTQIAITFDKADRITD</sequence>
<dbReference type="Proteomes" id="UP000054995">
    <property type="component" value="Unassembled WGS sequence"/>
</dbReference>
<organism evidence="1 2">
    <name type="scientific">Trichinella pseudospiralis</name>
    <name type="common">Parasitic roundworm</name>
    <dbReference type="NCBI Taxonomy" id="6337"/>
    <lineage>
        <taxon>Eukaryota</taxon>
        <taxon>Metazoa</taxon>
        <taxon>Ecdysozoa</taxon>
        <taxon>Nematoda</taxon>
        <taxon>Enoplea</taxon>
        <taxon>Dorylaimia</taxon>
        <taxon>Trichinellida</taxon>
        <taxon>Trichinellidae</taxon>
        <taxon>Trichinella</taxon>
    </lineage>
</organism>
<dbReference type="OrthoDB" id="10538206at2759"/>
<evidence type="ECO:0000313" key="2">
    <source>
        <dbReference type="Proteomes" id="UP000054995"/>
    </source>
</evidence>
<proteinExistence type="predicted"/>
<comment type="caution">
    <text evidence="1">The sequence shown here is derived from an EMBL/GenBank/DDBJ whole genome shotgun (WGS) entry which is preliminary data.</text>
</comment>
<protein>
    <submittedName>
        <fullName evidence="1">Uncharacterized protein</fullName>
    </submittedName>
</protein>
<name>A0A0V1G683_TRIPS</name>
<keyword evidence="2" id="KW-1185">Reference proteome</keyword>
<gene>
    <name evidence="1" type="ORF">T4D_2606</name>
</gene>
<evidence type="ECO:0000313" key="1">
    <source>
        <dbReference type="EMBL" id="KRY93596.1"/>
    </source>
</evidence>
<accession>A0A0V1G683</accession>
<reference evidence="1 2" key="1">
    <citation type="submission" date="2015-01" db="EMBL/GenBank/DDBJ databases">
        <title>Evolution of Trichinella species and genotypes.</title>
        <authorList>
            <person name="Korhonen P.K."/>
            <person name="Edoardo P."/>
            <person name="Giuseppe L.R."/>
            <person name="Gasser R.B."/>
        </authorList>
    </citation>
    <scope>NUCLEOTIDE SEQUENCE [LARGE SCALE GENOMIC DNA]</scope>
    <source>
        <strain evidence="1">ISS470</strain>
    </source>
</reference>
<dbReference type="AlphaFoldDB" id="A0A0V1G683"/>
<dbReference type="EMBL" id="JYDT01000002">
    <property type="protein sequence ID" value="KRY93596.1"/>
    <property type="molecule type" value="Genomic_DNA"/>
</dbReference>